<dbReference type="PROSITE" id="PS51257">
    <property type="entry name" value="PROKAR_LIPOPROTEIN"/>
    <property type="match status" value="1"/>
</dbReference>
<accession>A0ABY4HTG9</accession>
<dbReference type="EMBL" id="CP090145">
    <property type="protein sequence ID" value="UOX35452.1"/>
    <property type="molecule type" value="Genomic_DNA"/>
</dbReference>
<evidence type="ECO:0000313" key="1">
    <source>
        <dbReference type="EMBL" id="UOX35452.1"/>
    </source>
</evidence>
<reference evidence="1" key="2">
    <citation type="submission" date="2022-04" db="EMBL/GenBank/DDBJ databases">
        <title>Complete Genome Sequence of Flavobacterium sediminilitoris YSM-43, Isolated from a Tidal Sediment.</title>
        <authorList>
            <person name="Lee P.A."/>
        </authorList>
    </citation>
    <scope>NUCLEOTIDE SEQUENCE</scope>
    <source>
        <strain evidence="1">YSM-43</strain>
    </source>
</reference>
<name>A0ABY4HTG9_9FLAO</name>
<gene>
    <name evidence="1" type="ORF">LXD69_08000</name>
</gene>
<protein>
    <recommendedName>
        <fullName evidence="3">Lipoprotein</fullName>
    </recommendedName>
</protein>
<organism evidence="1 2">
    <name type="scientific">Flavobacterium sediminilitoris</name>
    <dbReference type="NCBI Taxonomy" id="2024526"/>
    <lineage>
        <taxon>Bacteria</taxon>
        <taxon>Pseudomonadati</taxon>
        <taxon>Bacteroidota</taxon>
        <taxon>Flavobacteriia</taxon>
        <taxon>Flavobacteriales</taxon>
        <taxon>Flavobacteriaceae</taxon>
        <taxon>Flavobacterium</taxon>
    </lineage>
</organism>
<proteinExistence type="predicted"/>
<dbReference type="RefSeq" id="WP_052705230.1">
    <property type="nucleotide sequence ID" value="NZ_CP090145.1"/>
</dbReference>
<sequence>MKKYILILISIAFVACKSGVNTDFRDDFRGVNDAEKKEFLKKNNGLSEERSILLLTQGFKGEKIIVKQKDKNIYSSYPITNLNTRIADYLSFNNQSDIIVYDNYTKQEIVIGTKNAKKYKFIYLKKEYKGEVVKFKITFSNTLRPLE</sequence>
<reference evidence="1" key="1">
    <citation type="submission" date="2021-12" db="EMBL/GenBank/DDBJ databases">
        <authorList>
            <person name="Cha I.-T."/>
            <person name="Lee K.-E."/>
            <person name="Park S.-J."/>
        </authorList>
    </citation>
    <scope>NUCLEOTIDE SEQUENCE</scope>
    <source>
        <strain evidence="1">YSM-43</strain>
    </source>
</reference>
<dbReference type="Proteomes" id="UP000830454">
    <property type="component" value="Chromosome"/>
</dbReference>
<evidence type="ECO:0000313" key="2">
    <source>
        <dbReference type="Proteomes" id="UP000830454"/>
    </source>
</evidence>
<evidence type="ECO:0008006" key="3">
    <source>
        <dbReference type="Google" id="ProtNLM"/>
    </source>
</evidence>
<keyword evidence="2" id="KW-1185">Reference proteome</keyword>